<feature type="transmembrane region" description="Helical" evidence="1">
    <location>
        <begin position="69"/>
        <end position="88"/>
    </location>
</feature>
<proteinExistence type="predicted"/>
<feature type="transmembrane region" description="Helical" evidence="1">
    <location>
        <begin position="39"/>
        <end position="57"/>
    </location>
</feature>
<gene>
    <name evidence="2" type="ORF">tloyanaT_18660</name>
</gene>
<comment type="caution">
    <text evidence="2">The sequence shown here is derived from an EMBL/GenBank/DDBJ whole genome shotgun (WGS) entry which is preliminary data.</text>
</comment>
<keyword evidence="1" id="KW-0812">Transmembrane</keyword>
<evidence type="ECO:0000256" key="1">
    <source>
        <dbReference type="SAM" id="Phobius"/>
    </source>
</evidence>
<organism evidence="2 3">
    <name type="scientific">Thalassotalea loyana</name>
    <dbReference type="NCBI Taxonomy" id="280483"/>
    <lineage>
        <taxon>Bacteria</taxon>
        <taxon>Pseudomonadati</taxon>
        <taxon>Pseudomonadota</taxon>
        <taxon>Gammaproteobacteria</taxon>
        <taxon>Alteromonadales</taxon>
        <taxon>Colwelliaceae</taxon>
        <taxon>Thalassotalea</taxon>
    </lineage>
</organism>
<dbReference type="Pfam" id="PF09842">
    <property type="entry name" value="DUF2069"/>
    <property type="match status" value="1"/>
</dbReference>
<sequence>MAKQQKYNTSTYRKIALIGYFSLLIYMPLWLIFLTPEPSLSPTLTLVMFTLPLLFPLRGIVKGNPYTYAWSNFVVMIYFLHSLTSLWVSQDERLYAAIELIFASLMFYGGTYYAKYRGQELGLSIREKKADKAK</sequence>
<keyword evidence="1" id="KW-0472">Membrane</keyword>
<accession>A0ABQ6HDI3</accession>
<feature type="transmembrane region" description="Helical" evidence="1">
    <location>
        <begin position="12"/>
        <end position="33"/>
    </location>
</feature>
<dbReference type="InterPro" id="IPR018643">
    <property type="entry name" value="DUF2069_membrane"/>
</dbReference>
<keyword evidence="1" id="KW-1133">Transmembrane helix</keyword>
<evidence type="ECO:0000313" key="2">
    <source>
        <dbReference type="EMBL" id="GLX85614.1"/>
    </source>
</evidence>
<evidence type="ECO:0000313" key="3">
    <source>
        <dbReference type="Proteomes" id="UP001157134"/>
    </source>
</evidence>
<dbReference type="Proteomes" id="UP001157134">
    <property type="component" value="Unassembled WGS sequence"/>
</dbReference>
<feature type="transmembrane region" description="Helical" evidence="1">
    <location>
        <begin position="94"/>
        <end position="114"/>
    </location>
</feature>
<dbReference type="EMBL" id="BSSV01000003">
    <property type="protein sequence ID" value="GLX85614.1"/>
    <property type="molecule type" value="Genomic_DNA"/>
</dbReference>
<dbReference type="RefSeq" id="WP_284297883.1">
    <property type="nucleotide sequence ID" value="NZ_BSSV01000003.1"/>
</dbReference>
<reference evidence="2 3" key="1">
    <citation type="submission" date="2023-03" db="EMBL/GenBank/DDBJ databases">
        <title>Thalassotalea loyana LMG 22536T draft genome sequence.</title>
        <authorList>
            <person name="Sawabe T."/>
        </authorList>
    </citation>
    <scope>NUCLEOTIDE SEQUENCE [LARGE SCALE GENOMIC DNA]</scope>
    <source>
        <strain evidence="2 3">LMG 22536</strain>
    </source>
</reference>
<name>A0ABQ6HDI3_9GAMM</name>
<protein>
    <submittedName>
        <fullName evidence="2">Membrane protein</fullName>
    </submittedName>
</protein>
<keyword evidence="3" id="KW-1185">Reference proteome</keyword>